<dbReference type="Gene3D" id="1.10.260.40">
    <property type="entry name" value="lambda repressor-like DNA-binding domains"/>
    <property type="match status" value="1"/>
</dbReference>
<dbReference type="InterPro" id="IPR010982">
    <property type="entry name" value="Lambda_DNA-bd_dom_sf"/>
</dbReference>
<proteinExistence type="predicted"/>
<dbReference type="AlphaFoldDB" id="Q2W765"/>
<dbReference type="SUPFAM" id="SSF47413">
    <property type="entry name" value="lambda repressor-like DNA-binding domains"/>
    <property type="match status" value="1"/>
</dbReference>
<dbReference type="EMBL" id="AP007255">
    <property type="protein sequence ID" value="BAE50310.1"/>
    <property type="molecule type" value="Genomic_DNA"/>
</dbReference>
<keyword evidence="2" id="KW-1185">Reference proteome</keyword>
<evidence type="ECO:0000313" key="2">
    <source>
        <dbReference type="Proteomes" id="UP000007058"/>
    </source>
</evidence>
<evidence type="ECO:0000313" key="1">
    <source>
        <dbReference type="EMBL" id="BAE50310.1"/>
    </source>
</evidence>
<accession>Q2W765</accession>
<dbReference type="GO" id="GO:0003677">
    <property type="term" value="F:DNA binding"/>
    <property type="evidence" value="ECO:0007669"/>
    <property type="project" value="InterPro"/>
</dbReference>
<organism evidence="1 2">
    <name type="scientific">Paramagnetospirillum magneticum (strain ATCC 700264 / AMB-1)</name>
    <name type="common">Magnetospirillum magneticum</name>
    <dbReference type="NCBI Taxonomy" id="342108"/>
    <lineage>
        <taxon>Bacteria</taxon>
        <taxon>Pseudomonadati</taxon>
        <taxon>Pseudomonadota</taxon>
        <taxon>Alphaproteobacteria</taxon>
        <taxon>Rhodospirillales</taxon>
        <taxon>Magnetospirillaceae</taxon>
        <taxon>Paramagnetospirillum</taxon>
    </lineage>
</organism>
<dbReference type="Proteomes" id="UP000007058">
    <property type="component" value="Chromosome"/>
</dbReference>
<protein>
    <submittedName>
        <fullName evidence="1">Uncharacterized protein</fullName>
    </submittedName>
</protein>
<name>Q2W765_PARM1</name>
<sequence length="127" mass="13220">MPGMAKRVPKLSHEAAPLARSVHAFMAGRGLSMRGWCRRAGLSANVLAELFSGRTRSLKYATLERLAAAEGVAASDLAAGAGLVRVSDVAAAVSAWAAERGIADPEGVAEEVIRRLTLVPDDAWPAA</sequence>
<reference evidence="1 2" key="1">
    <citation type="journal article" date="2005" name="DNA Res.">
        <title>Complete genome sequence of the facultative anaerobic magnetotactic bacterium Magnetospirillum sp. strain AMB-1.</title>
        <authorList>
            <person name="Matsunaga T."/>
            <person name="Okamura Y."/>
            <person name="Fukuda Y."/>
            <person name="Wahyudi A.T."/>
            <person name="Murase Y."/>
            <person name="Takeyama H."/>
        </authorList>
    </citation>
    <scope>NUCLEOTIDE SEQUENCE [LARGE SCALE GENOMIC DNA]</scope>
    <source>
        <strain evidence="2">ATCC 700264 / AMB-1</strain>
    </source>
</reference>
<dbReference type="HOGENOM" id="CLU_1967892_0_0_5"/>
<gene>
    <name evidence="1" type="ordered locus">amb1506</name>
</gene>
<dbReference type="KEGG" id="mag:amb1506"/>